<dbReference type="Proteomes" id="UP000799324">
    <property type="component" value="Unassembled WGS sequence"/>
</dbReference>
<dbReference type="InterPro" id="IPR029058">
    <property type="entry name" value="AB_hydrolase_fold"/>
</dbReference>
<evidence type="ECO:0000313" key="3">
    <source>
        <dbReference type="Proteomes" id="UP000799324"/>
    </source>
</evidence>
<dbReference type="SUPFAM" id="SSF53474">
    <property type="entry name" value="alpha/beta-Hydrolases"/>
    <property type="match status" value="1"/>
</dbReference>
<dbReference type="PANTHER" id="PTHR37017">
    <property type="entry name" value="AB HYDROLASE-1 DOMAIN-CONTAINING PROTEIN-RELATED"/>
    <property type="match status" value="1"/>
</dbReference>
<organism evidence="2 3">
    <name type="scientific">Lophiostoma macrostomum CBS 122681</name>
    <dbReference type="NCBI Taxonomy" id="1314788"/>
    <lineage>
        <taxon>Eukaryota</taxon>
        <taxon>Fungi</taxon>
        <taxon>Dikarya</taxon>
        <taxon>Ascomycota</taxon>
        <taxon>Pezizomycotina</taxon>
        <taxon>Dothideomycetes</taxon>
        <taxon>Pleosporomycetidae</taxon>
        <taxon>Pleosporales</taxon>
        <taxon>Lophiostomataceae</taxon>
        <taxon>Lophiostoma</taxon>
    </lineage>
</organism>
<evidence type="ECO:0000259" key="1">
    <source>
        <dbReference type="Pfam" id="PF12697"/>
    </source>
</evidence>
<dbReference type="GO" id="GO:0016787">
    <property type="term" value="F:hydrolase activity"/>
    <property type="evidence" value="ECO:0007669"/>
    <property type="project" value="UniProtKB-KW"/>
</dbReference>
<dbReference type="AlphaFoldDB" id="A0A6A6SUB0"/>
<proteinExistence type="predicted"/>
<dbReference type="EMBL" id="MU004433">
    <property type="protein sequence ID" value="KAF2651162.1"/>
    <property type="molecule type" value="Genomic_DNA"/>
</dbReference>
<dbReference type="PANTHER" id="PTHR37017:SF10">
    <property type="entry name" value="AB HYDROLASE-1 DOMAIN-CONTAINING PROTEIN"/>
    <property type="match status" value="1"/>
</dbReference>
<dbReference type="InterPro" id="IPR052897">
    <property type="entry name" value="Sec-Metab_Biosynth_Hydrolase"/>
</dbReference>
<feature type="domain" description="AB hydrolase-1" evidence="1">
    <location>
        <begin position="8"/>
        <end position="249"/>
    </location>
</feature>
<evidence type="ECO:0000313" key="2">
    <source>
        <dbReference type="EMBL" id="KAF2651162.1"/>
    </source>
</evidence>
<dbReference type="Gene3D" id="3.40.50.1820">
    <property type="entry name" value="alpha/beta hydrolase"/>
    <property type="match status" value="1"/>
</dbReference>
<keyword evidence="2" id="KW-0378">Hydrolase</keyword>
<protein>
    <submittedName>
        <fullName evidence="2">Alpha/beta-hydrolase</fullName>
    </submittedName>
</protein>
<reference evidence="2" key="1">
    <citation type="journal article" date="2020" name="Stud. Mycol.">
        <title>101 Dothideomycetes genomes: a test case for predicting lifestyles and emergence of pathogens.</title>
        <authorList>
            <person name="Haridas S."/>
            <person name="Albert R."/>
            <person name="Binder M."/>
            <person name="Bloem J."/>
            <person name="Labutti K."/>
            <person name="Salamov A."/>
            <person name="Andreopoulos B."/>
            <person name="Baker S."/>
            <person name="Barry K."/>
            <person name="Bills G."/>
            <person name="Bluhm B."/>
            <person name="Cannon C."/>
            <person name="Castanera R."/>
            <person name="Culley D."/>
            <person name="Daum C."/>
            <person name="Ezra D."/>
            <person name="Gonzalez J."/>
            <person name="Henrissat B."/>
            <person name="Kuo A."/>
            <person name="Liang C."/>
            <person name="Lipzen A."/>
            <person name="Lutzoni F."/>
            <person name="Magnuson J."/>
            <person name="Mondo S."/>
            <person name="Nolan M."/>
            <person name="Ohm R."/>
            <person name="Pangilinan J."/>
            <person name="Park H.-J."/>
            <person name="Ramirez L."/>
            <person name="Alfaro M."/>
            <person name="Sun H."/>
            <person name="Tritt A."/>
            <person name="Yoshinaga Y."/>
            <person name="Zwiers L.-H."/>
            <person name="Turgeon B."/>
            <person name="Goodwin S."/>
            <person name="Spatafora J."/>
            <person name="Crous P."/>
            <person name="Grigoriev I."/>
        </authorList>
    </citation>
    <scope>NUCLEOTIDE SEQUENCE</scope>
    <source>
        <strain evidence="2">CBS 122681</strain>
    </source>
</reference>
<dbReference type="Pfam" id="PF12697">
    <property type="entry name" value="Abhydrolase_6"/>
    <property type="match status" value="1"/>
</dbReference>
<name>A0A6A6SUB0_9PLEO</name>
<keyword evidence="3" id="KW-1185">Reference proteome</keyword>
<accession>A0A6A6SUB0</accession>
<gene>
    <name evidence="2" type="ORF">K491DRAFT_696703</name>
</gene>
<dbReference type="OrthoDB" id="1263307at2759"/>
<dbReference type="InterPro" id="IPR000073">
    <property type="entry name" value="AB_hydrolase_1"/>
</dbReference>
<sequence length="262" mass="28849">MSNSHPTIVLVHGAWHTPANYQTFIDALQKVGFPVYCPQLPSCNNTSPPPASLAEDVAVVRAVLQERVAAGEQVILIMHSYGGLVGTDAVRDSLLYNPHNSSGRSGGIIHLLYLCAYMLEPGTSVFDIAKAADFFPYWDQYIQNFDDGTCFPIDPAAILFGDDGTEEDVKTALTHLVRSPLAAFDTKSEGECWKKVPVTYVKTLRDGGVPIKYQDIMLERVEKTGTIVEKVELDTTHSVFITRQVEIVDVVRKIARVGESLH</sequence>